<evidence type="ECO:0000313" key="2">
    <source>
        <dbReference type="Proteomes" id="UP000552709"/>
    </source>
</evidence>
<dbReference type="AlphaFoldDB" id="A0A7W8JXJ1"/>
<dbReference type="EMBL" id="JACHFL010000006">
    <property type="protein sequence ID" value="MBB5363489.1"/>
    <property type="molecule type" value="Genomic_DNA"/>
</dbReference>
<keyword evidence="2" id="KW-1185">Reference proteome</keyword>
<dbReference type="RefSeq" id="WP_184132550.1">
    <property type="nucleotide sequence ID" value="NZ_JACHFL010000006.1"/>
</dbReference>
<comment type="caution">
    <text evidence="1">The sequence shown here is derived from an EMBL/GenBank/DDBJ whole genome shotgun (WGS) entry which is preliminary data.</text>
</comment>
<sequence length="75" mass="7977">MNMNCWAVFVITFVMLPTAQSIPEGTLIAPTITAVPSIEPEGVPGFTLAMVMTAQVPQTRAHLSAKPPITEPSAR</sequence>
<reference evidence="1 2" key="1">
    <citation type="submission" date="2020-08" db="EMBL/GenBank/DDBJ databases">
        <title>Genomic Encyclopedia of Type Strains, Phase IV (KMG-IV): sequencing the most valuable type-strain genomes for metagenomic binning, comparative biology and taxonomic classification.</title>
        <authorList>
            <person name="Goeker M."/>
        </authorList>
    </citation>
    <scope>NUCLEOTIDE SEQUENCE [LARGE SCALE GENOMIC DNA]</scope>
    <source>
        <strain evidence="1 2">DSM 27939</strain>
    </source>
</reference>
<protein>
    <submittedName>
        <fullName evidence="1">Uncharacterized protein</fullName>
    </submittedName>
</protein>
<evidence type="ECO:0000313" key="1">
    <source>
        <dbReference type="EMBL" id="MBB5363489.1"/>
    </source>
</evidence>
<accession>A0A7W8JXJ1</accession>
<gene>
    <name evidence="1" type="ORF">HNQ08_002595</name>
</gene>
<proteinExistence type="predicted"/>
<name>A0A7W8JXJ1_9DEIO</name>
<dbReference type="Proteomes" id="UP000552709">
    <property type="component" value="Unassembled WGS sequence"/>
</dbReference>
<organism evidence="1 2">
    <name type="scientific">Deinococcus humi</name>
    <dbReference type="NCBI Taxonomy" id="662880"/>
    <lineage>
        <taxon>Bacteria</taxon>
        <taxon>Thermotogati</taxon>
        <taxon>Deinococcota</taxon>
        <taxon>Deinococci</taxon>
        <taxon>Deinococcales</taxon>
        <taxon>Deinococcaceae</taxon>
        <taxon>Deinococcus</taxon>
    </lineage>
</organism>